<dbReference type="Proteomes" id="UP000737018">
    <property type="component" value="Unassembled WGS sequence"/>
</dbReference>
<dbReference type="PRINTS" id="PR00391">
    <property type="entry name" value="PITRANSFER"/>
</dbReference>
<dbReference type="Pfam" id="PF02121">
    <property type="entry name" value="IP_trans"/>
    <property type="match status" value="1"/>
</dbReference>
<dbReference type="SUPFAM" id="SSF55961">
    <property type="entry name" value="Bet v1-like"/>
    <property type="match status" value="1"/>
</dbReference>
<protein>
    <recommendedName>
        <fullName evidence="1">Phosphatidylinositol transfer protein N-terminal domain-containing protein</fullName>
    </recommendedName>
</protein>
<feature type="domain" description="Phosphatidylinositol transfer protein N-terminal" evidence="1">
    <location>
        <begin position="6"/>
        <end position="155"/>
    </location>
</feature>
<dbReference type="GO" id="GO:0005548">
    <property type="term" value="F:phospholipid transporter activity"/>
    <property type="evidence" value="ECO:0007669"/>
    <property type="project" value="InterPro"/>
</dbReference>
<dbReference type="Gene3D" id="3.30.530.20">
    <property type="match status" value="1"/>
</dbReference>
<dbReference type="InterPro" id="IPR023393">
    <property type="entry name" value="START-like_dom_sf"/>
</dbReference>
<evidence type="ECO:0000313" key="3">
    <source>
        <dbReference type="Proteomes" id="UP000737018"/>
    </source>
</evidence>
<evidence type="ECO:0000259" key="1">
    <source>
        <dbReference type="Pfam" id="PF02121"/>
    </source>
</evidence>
<keyword evidence="3" id="KW-1185">Reference proteome</keyword>
<dbReference type="PANTHER" id="PTHR10658:SF11">
    <property type="entry name" value="VIBRATOR, ISOFORM B"/>
    <property type="match status" value="1"/>
</dbReference>
<dbReference type="EMBL" id="JRKL02012927">
    <property type="protein sequence ID" value="KAF3943427.1"/>
    <property type="molecule type" value="Genomic_DNA"/>
</dbReference>
<dbReference type="PANTHER" id="PTHR10658">
    <property type="entry name" value="PHOSPHATIDYLINOSITOL TRANSFER PROTEIN"/>
    <property type="match status" value="1"/>
</dbReference>
<organism evidence="2 3">
    <name type="scientific">Castanea mollissima</name>
    <name type="common">Chinese chestnut</name>
    <dbReference type="NCBI Taxonomy" id="60419"/>
    <lineage>
        <taxon>Eukaryota</taxon>
        <taxon>Viridiplantae</taxon>
        <taxon>Streptophyta</taxon>
        <taxon>Embryophyta</taxon>
        <taxon>Tracheophyta</taxon>
        <taxon>Spermatophyta</taxon>
        <taxon>Magnoliopsida</taxon>
        <taxon>eudicotyledons</taxon>
        <taxon>Gunneridae</taxon>
        <taxon>Pentapetalae</taxon>
        <taxon>rosids</taxon>
        <taxon>fabids</taxon>
        <taxon>Fagales</taxon>
        <taxon>Fagaceae</taxon>
        <taxon>Castanea</taxon>
    </lineage>
</organism>
<dbReference type="InterPro" id="IPR055261">
    <property type="entry name" value="PI_transfer_N"/>
</dbReference>
<reference evidence="2" key="1">
    <citation type="submission" date="2020-03" db="EMBL/GenBank/DDBJ databases">
        <title>Castanea mollissima Vanexum genome sequencing.</title>
        <authorList>
            <person name="Staton M."/>
        </authorList>
    </citation>
    <scope>NUCLEOTIDE SEQUENCE</scope>
    <source>
        <tissue evidence="2">Leaf</tissue>
    </source>
</reference>
<sequence length="189" mass="21511">MSYYPVLKCPHFSKFQLTIESVHRADNGCSENVHGLSKEQLAARQVEYIDISFPGKDGWSYLVGRCSADFSKFKSARTGRGPLLKGWQDSCKPVITAYKLMTIDAPYWGFGRQLEQAMLAGERALFLESHRHCFAWIDKWYGMTLQQIYELEQQNDSMLDERLVKPTIMVGNEHFDGASLDSEGISSKV</sequence>
<name>A0A8J4Q4Y5_9ROSI</name>
<gene>
    <name evidence="2" type="ORF">CMV_030014</name>
</gene>
<proteinExistence type="predicted"/>
<comment type="caution">
    <text evidence="2">The sequence shown here is derived from an EMBL/GenBank/DDBJ whole genome shotgun (WGS) entry which is preliminary data.</text>
</comment>
<dbReference type="InterPro" id="IPR001666">
    <property type="entry name" value="PI_transfer"/>
</dbReference>
<dbReference type="AlphaFoldDB" id="A0A8J4Q4Y5"/>
<dbReference type="OrthoDB" id="10053061at2759"/>
<accession>A0A8J4Q4Y5</accession>
<evidence type="ECO:0000313" key="2">
    <source>
        <dbReference type="EMBL" id="KAF3943427.1"/>
    </source>
</evidence>